<reference evidence="7" key="1">
    <citation type="submission" date="2020-09" db="EMBL/GenBank/DDBJ databases">
        <authorList>
            <person name="Kikuchi T."/>
        </authorList>
    </citation>
    <scope>NUCLEOTIDE SEQUENCE</scope>
    <source>
        <strain evidence="7">Ka4C1</strain>
    </source>
</reference>
<dbReference type="AlphaFoldDB" id="A0A7I8XJS7"/>
<comment type="subcellular location">
    <subcellularLocation>
        <location evidence="1">Membrane</location>
        <topology evidence="1">Multi-pass membrane protein</topology>
    </subcellularLocation>
</comment>
<comment type="caution">
    <text evidence="7">The sequence shown here is derived from an EMBL/GenBank/DDBJ whole genome shotgun (WGS) entry which is preliminary data.</text>
</comment>
<dbReference type="Proteomes" id="UP000659654">
    <property type="component" value="Unassembled WGS sequence"/>
</dbReference>
<dbReference type="GO" id="GO:0016020">
    <property type="term" value="C:membrane"/>
    <property type="evidence" value="ECO:0007669"/>
    <property type="project" value="UniProtKB-SubCell"/>
</dbReference>
<keyword evidence="3 6" id="KW-1133">Transmembrane helix</keyword>
<feature type="transmembrane region" description="Helical" evidence="6">
    <location>
        <begin position="429"/>
        <end position="449"/>
    </location>
</feature>
<feature type="transmembrane region" description="Helical" evidence="6">
    <location>
        <begin position="105"/>
        <end position="138"/>
    </location>
</feature>
<dbReference type="Pfam" id="PF03062">
    <property type="entry name" value="MBOAT"/>
    <property type="match status" value="1"/>
</dbReference>
<evidence type="ECO:0000256" key="2">
    <source>
        <dbReference type="ARBA" id="ARBA00022692"/>
    </source>
</evidence>
<evidence type="ECO:0000256" key="1">
    <source>
        <dbReference type="ARBA" id="ARBA00004141"/>
    </source>
</evidence>
<gene>
    <name evidence="7" type="ORF">BXYJ_LOCUS10211</name>
</gene>
<keyword evidence="4 6" id="KW-0472">Membrane</keyword>
<sequence length="515" mass="59629">MATKRINHDDYPISGPELYFYFAVWIAHSLIAVVLTYTASSQVGLWFNSALRESPYHSDFIVDDSDTEWLLFRASFLTILKTYIIHAICFRLAQKIPSRTQESLFLVIVWTAMMVQIHSWSCFFICTALALVITGLVAYFRLELIAWVGCILFVLNSGPQYLPYSMQPDVYYREYQMYVYTAVKILNFNIYLCRNKEVAINPYLVLLYIEYLLYPPFCSTLIVLFDDFKNQRHNQKPFQPKEMVILALRLGLWFGVVELALHFLRFNAFFNAPFTTMTGLHNYQVVSIAYLAGQYFHTKYVVIFGIARLFAHIDGITPPESAICISRVTKYSRMWRYFDRGLYQFLKHQLYIPFLGTGDTITLIVRRFVAMVVVFGFVLCWHGLNANYGYWVLLSAVELVIERVGLAFYNSNLGRRLRFAVGEAHFARLSAVCCITNVIPGIFGAFFFLDHKDNGLNIFKNVLVKGFNKLIRLDVHPYNEGFVLLHLLLLGYCFAHVCAFLHVKLDSKPKHSKNE</sequence>
<comment type="similarity">
    <text evidence="5">Belongs to the membrane-bound acyltransferase family. HHAT subfamily.</text>
</comment>
<evidence type="ECO:0000256" key="5">
    <source>
        <dbReference type="ARBA" id="ARBA00038268"/>
    </source>
</evidence>
<dbReference type="PANTHER" id="PTHR13285:SF18">
    <property type="entry name" value="PROTEIN-CYSTEINE N-PALMITOYLTRANSFERASE RASP"/>
    <property type="match status" value="1"/>
</dbReference>
<dbReference type="EMBL" id="CAJFCV020000004">
    <property type="protein sequence ID" value="CAG9118380.1"/>
    <property type="molecule type" value="Genomic_DNA"/>
</dbReference>
<proteinExistence type="inferred from homology"/>
<evidence type="ECO:0000313" key="7">
    <source>
        <dbReference type="EMBL" id="CAD5227961.1"/>
    </source>
</evidence>
<accession>A0A7I8XJS7</accession>
<feature type="transmembrane region" description="Helical" evidence="6">
    <location>
        <begin position="482"/>
        <end position="503"/>
    </location>
</feature>
<dbReference type="EMBL" id="CAJFDI010000004">
    <property type="protein sequence ID" value="CAD5227961.1"/>
    <property type="molecule type" value="Genomic_DNA"/>
</dbReference>
<feature type="transmembrane region" description="Helical" evidence="6">
    <location>
        <begin position="246"/>
        <end position="268"/>
    </location>
</feature>
<evidence type="ECO:0000256" key="3">
    <source>
        <dbReference type="ARBA" id="ARBA00022989"/>
    </source>
</evidence>
<evidence type="ECO:0000313" key="8">
    <source>
        <dbReference type="Proteomes" id="UP000659654"/>
    </source>
</evidence>
<feature type="transmembrane region" description="Helical" evidence="6">
    <location>
        <begin position="204"/>
        <end position="225"/>
    </location>
</feature>
<dbReference type="InterPro" id="IPR004299">
    <property type="entry name" value="MBOAT_fam"/>
</dbReference>
<dbReference type="Proteomes" id="UP000582659">
    <property type="component" value="Unassembled WGS sequence"/>
</dbReference>
<keyword evidence="8" id="KW-1185">Reference proteome</keyword>
<dbReference type="SMR" id="A0A7I8XJS7"/>
<dbReference type="OrthoDB" id="420606at2759"/>
<dbReference type="InterPro" id="IPR051085">
    <property type="entry name" value="MB_O-acyltransferase"/>
</dbReference>
<keyword evidence="2 6" id="KW-0812">Transmembrane</keyword>
<feature type="transmembrane region" description="Helical" evidence="6">
    <location>
        <begin position="364"/>
        <end position="384"/>
    </location>
</feature>
<feature type="transmembrane region" description="Helical" evidence="6">
    <location>
        <begin position="20"/>
        <end position="39"/>
    </location>
</feature>
<dbReference type="PANTHER" id="PTHR13285">
    <property type="entry name" value="ACYLTRANSFERASE"/>
    <property type="match status" value="1"/>
</dbReference>
<feature type="transmembrane region" description="Helical" evidence="6">
    <location>
        <begin position="288"/>
        <end position="311"/>
    </location>
</feature>
<feature type="transmembrane region" description="Helical" evidence="6">
    <location>
        <begin position="70"/>
        <end position="93"/>
    </location>
</feature>
<organism evidence="7 8">
    <name type="scientific">Bursaphelenchus xylophilus</name>
    <name type="common">Pinewood nematode worm</name>
    <name type="synonym">Aphelenchoides xylophilus</name>
    <dbReference type="NCBI Taxonomy" id="6326"/>
    <lineage>
        <taxon>Eukaryota</taxon>
        <taxon>Metazoa</taxon>
        <taxon>Ecdysozoa</taxon>
        <taxon>Nematoda</taxon>
        <taxon>Chromadorea</taxon>
        <taxon>Rhabditida</taxon>
        <taxon>Tylenchina</taxon>
        <taxon>Tylenchomorpha</taxon>
        <taxon>Aphelenchoidea</taxon>
        <taxon>Aphelenchoididae</taxon>
        <taxon>Bursaphelenchus</taxon>
    </lineage>
</organism>
<evidence type="ECO:0000256" key="4">
    <source>
        <dbReference type="ARBA" id="ARBA00023136"/>
    </source>
</evidence>
<dbReference type="GO" id="GO:0016409">
    <property type="term" value="F:palmitoyltransferase activity"/>
    <property type="evidence" value="ECO:0007669"/>
    <property type="project" value="TreeGrafter"/>
</dbReference>
<protein>
    <submittedName>
        <fullName evidence="7">(pine wood nematode) hypothetical protein</fullName>
    </submittedName>
</protein>
<feature type="transmembrane region" description="Helical" evidence="6">
    <location>
        <begin position="144"/>
        <end position="163"/>
    </location>
</feature>
<evidence type="ECO:0000256" key="6">
    <source>
        <dbReference type="SAM" id="Phobius"/>
    </source>
</evidence>
<name>A0A7I8XJS7_BURXY</name>
<dbReference type="GO" id="GO:0005783">
    <property type="term" value="C:endoplasmic reticulum"/>
    <property type="evidence" value="ECO:0007669"/>
    <property type="project" value="TreeGrafter"/>
</dbReference>